<dbReference type="Proteomes" id="UP000680304">
    <property type="component" value="Unassembled WGS sequence"/>
</dbReference>
<comment type="caution">
    <text evidence="2">The sequence shown here is derived from an EMBL/GenBank/DDBJ whole genome shotgun (WGS) entry which is preliminary data.</text>
</comment>
<dbReference type="EMBL" id="BOVJ01000116">
    <property type="protein sequence ID" value="GIQ64996.1"/>
    <property type="molecule type" value="Genomic_DNA"/>
</dbReference>
<dbReference type="Gene3D" id="3.40.50.880">
    <property type="match status" value="1"/>
</dbReference>
<reference evidence="2 3" key="1">
    <citation type="submission" date="2021-04" db="EMBL/GenBank/DDBJ databases">
        <title>Draft genome sequence of Paenibacillus cisolokensis, LC2-13A.</title>
        <authorList>
            <person name="Uke A."/>
            <person name="Chhe C."/>
            <person name="Baramee S."/>
            <person name="Kosugi A."/>
        </authorList>
    </citation>
    <scope>NUCLEOTIDE SEQUENCE [LARGE SCALE GENOMIC DNA]</scope>
    <source>
        <strain evidence="2 3">LC2-13A</strain>
    </source>
</reference>
<evidence type="ECO:0000313" key="2">
    <source>
        <dbReference type="EMBL" id="GIQ64996.1"/>
    </source>
</evidence>
<evidence type="ECO:0000259" key="1">
    <source>
        <dbReference type="Pfam" id="PF06283"/>
    </source>
</evidence>
<organism evidence="2 3">
    <name type="scientific">Paenibacillus cisolokensis</name>
    <dbReference type="NCBI Taxonomy" id="1658519"/>
    <lineage>
        <taxon>Bacteria</taxon>
        <taxon>Bacillati</taxon>
        <taxon>Bacillota</taxon>
        <taxon>Bacilli</taxon>
        <taxon>Bacillales</taxon>
        <taxon>Paenibacillaceae</taxon>
        <taxon>Paenibacillus</taxon>
    </lineage>
</organism>
<dbReference type="InterPro" id="IPR029010">
    <property type="entry name" value="ThuA-like"/>
</dbReference>
<dbReference type="PANTHER" id="PTHR40469:SF2">
    <property type="entry name" value="GALACTOSE-BINDING DOMAIN-LIKE SUPERFAMILY PROTEIN"/>
    <property type="match status" value="1"/>
</dbReference>
<evidence type="ECO:0000313" key="3">
    <source>
        <dbReference type="Proteomes" id="UP000680304"/>
    </source>
</evidence>
<proteinExistence type="predicted"/>
<dbReference type="Pfam" id="PF06283">
    <property type="entry name" value="ThuA"/>
    <property type="match status" value="1"/>
</dbReference>
<sequence>MNMRSFAEWRKQKAARGRDRNEKALIVWGGWDGHQPKEVADIFRGILIAEGFEVEVSDTLEAFSDVEKLKGLDLIVPVWTMGRIDQQLVNNVSEAVQSGVGLAGCHGGMCDAFRENVDWQFMTGGNWVAHPGGDGVEYVVEIRNSSSPLTAGLNDFTVRSEQYYLHVDPAVEVLATTRFPTAPGPHSTNKAVDMPVAWTKRWGAGRVYYNSLGHQANIVNMPPVKEMMRRGMLWCAEGKSAASSSGYTQTAAYSGMGDNQL</sequence>
<accession>A0ABQ4NAR1</accession>
<keyword evidence="3" id="KW-1185">Reference proteome</keyword>
<feature type="domain" description="ThuA-like" evidence="1">
    <location>
        <begin position="23"/>
        <end position="235"/>
    </location>
</feature>
<protein>
    <recommendedName>
        <fullName evidence="1">ThuA-like domain-containing protein</fullName>
    </recommendedName>
</protein>
<name>A0ABQ4NAR1_9BACL</name>
<dbReference type="PANTHER" id="PTHR40469">
    <property type="entry name" value="SECRETED GLYCOSYL HYDROLASE"/>
    <property type="match status" value="1"/>
</dbReference>
<dbReference type="SUPFAM" id="SSF52317">
    <property type="entry name" value="Class I glutamine amidotransferase-like"/>
    <property type="match status" value="1"/>
</dbReference>
<dbReference type="InterPro" id="IPR029062">
    <property type="entry name" value="Class_I_gatase-like"/>
</dbReference>
<gene>
    <name evidence="2" type="ORF">PACILC2_35640</name>
</gene>